<dbReference type="OrthoDB" id="5298591at2"/>
<organism evidence="1 2">
    <name type="scientific">Exilibacterium tricleocarpae</name>
    <dbReference type="NCBI Taxonomy" id="2591008"/>
    <lineage>
        <taxon>Bacteria</taxon>
        <taxon>Pseudomonadati</taxon>
        <taxon>Pseudomonadota</taxon>
        <taxon>Gammaproteobacteria</taxon>
        <taxon>Cellvibrionales</taxon>
        <taxon>Cellvibrionaceae</taxon>
        <taxon>Exilibacterium</taxon>
    </lineage>
</organism>
<dbReference type="GO" id="GO:0003746">
    <property type="term" value="F:translation elongation factor activity"/>
    <property type="evidence" value="ECO:0007669"/>
    <property type="project" value="UniProtKB-KW"/>
</dbReference>
<keyword evidence="2" id="KW-1185">Reference proteome</keyword>
<gene>
    <name evidence="1" type="ORF">FKG94_24960</name>
</gene>
<dbReference type="Proteomes" id="UP000319732">
    <property type="component" value="Unassembled WGS sequence"/>
</dbReference>
<dbReference type="AlphaFoldDB" id="A0A545SS51"/>
<evidence type="ECO:0000313" key="1">
    <source>
        <dbReference type="EMBL" id="TQV67782.1"/>
    </source>
</evidence>
<reference evidence="1 2" key="1">
    <citation type="submission" date="2019-06" db="EMBL/GenBank/DDBJ databases">
        <title>Whole genome sequence for Cellvibrionaceae sp. R142.</title>
        <authorList>
            <person name="Wang G."/>
        </authorList>
    </citation>
    <scope>NUCLEOTIDE SEQUENCE [LARGE SCALE GENOMIC DNA]</scope>
    <source>
        <strain evidence="1 2">R142</strain>
    </source>
</reference>
<comment type="caution">
    <text evidence="1">The sequence shown here is derived from an EMBL/GenBank/DDBJ whole genome shotgun (WGS) entry which is preliminary data.</text>
</comment>
<accession>A0A545SS51</accession>
<dbReference type="RefSeq" id="WP_142929680.1">
    <property type="nucleotide sequence ID" value="NZ_ML660109.1"/>
</dbReference>
<sequence length="194" mass="21952">MPGTAPAGEPTRRHWHCDHLIDVFERNFLASHNTRLVKNGVEPVYLPARRPGERHRIVFTRDYFASALHEVAHWCIAGPQRRLLQDYGYWYQPDGRSAEQQRRFEQVEVKPQALEWVFATAAGYRFRVSADNLNGGAAPSADFLGAIYRQVLAYCEGGLPARAAAFTGALAAFYQRHQPFDPLHAGHYKCEGLT</sequence>
<dbReference type="InterPro" id="IPR007411">
    <property type="entry name" value="EpmC"/>
</dbReference>
<proteinExistence type="predicted"/>
<dbReference type="EMBL" id="VHSG01000033">
    <property type="protein sequence ID" value="TQV67782.1"/>
    <property type="molecule type" value="Genomic_DNA"/>
</dbReference>
<evidence type="ECO:0000313" key="2">
    <source>
        <dbReference type="Proteomes" id="UP000319732"/>
    </source>
</evidence>
<dbReference type="Pfam" id="PF04315">
    <property type="entry name" value="EpmC"/>
    <property type="match status" value="1"/>
</dbReference>
<name>A0A545SS51_9GAMM</name>
<protein>
    <submittedName>
        <fullName evidence="1">Elongation factor P hydroxylase</fullName>
    </submittedName>
</protein>
<keyword evidence="1" id="KW-0648">Protein biosynthesis</keyword>
<keyword evidence="1" id="KW-0251">Elongation factor</keyword>